<dbReference type="GO" id="GO:0022857">
    <property type="term" value="F:transmembrane transporter activity"/>
    <property type="evidence" value="ECO:0007669"/>
    <property type="project" value="InterPro"/>
</dbReference>
<keyword evidence="5 6" id="KW-0472">Membrane</keyword>
<feature type="transmembrane region" description="Helical" evidence="6">
    <location>
        <begin position="37"/>
        <end position="59"/>
    </location>
</feature>
<dbReference type="Proteomes" id="UP000537260">
    <property type="component" value="Unassembled WGS sequence"/>
</dbReference>
<accession>A0A7Z0EFN3</accession>
<name>A0A7Z0EFN3_9MICO</name>
<dbReference type="EMBL" id="JACCFM010000001">
    <property type="protein sequence ID" value="NYJ20786.1"/>
    <property type="molecule type" value="Genomic_DNA"/>
</dbReference>
<comment type="caution">
    <text evidence="7">The sequence shown here is derived from an EMBL/GenBank/DDBJ whole genome shotgun (WGS) entry which is preliminary data.</text>
</comment>
<gene>
    <name evidence="7" type="ORF">HNR05_002577</name>
</gene>
<sequence length="305" mass="31867">MDWSSLIDAALIESVVRAMIPILLAALAGLICERAGIFNIALEGLMLVGAFGAVAGSFFAGNALVGVIVAILVSMAFSMILSFGTITRKADPIVLGVAMNILAVGVTSFLMVAFFHVQGVFQSPDIKGLPTYPIPFLSEIPWIGPAVFNLTLLGYLALILVPVISVVLFRSPLGMRLRGVGERPLAAKTLGISPTRYQYGAVLVAGALTGLAGAQLALGNVVQFAENMSAGRGWIAVVAVMLARANPWATLGACVLFGFAEAIGFRLQGNGFPAQITDAAPYVVTLIALLFASRSFRKRGQALAS</sequence>
<feature type="transmembrane region" description="Helical" evidence="6">
    <location>
        <begin position="93"/>
        <end position="115"/>
    </location>
</feature>
<evidence type="ECO:0000256" key="3">
    <source>
        <dbReference type="ARBA" id="ARBA00022692"/>
    </source>
</evidence>
<evidence type="ECO:0000256" key="1">
    <source>
        <dbReference type="ARBA" id="ARBA00004651"/>
    </source>
</evidence>
<dbReference type="PANTHER" id="PTHR43370:SF1">
    <property type="entry name" value="GUANOSINE ABC TRANSPORTER PERMEASE PROTEIN NUPQ"/>
    <property type="match status" value="1"/>
</dbReference>
<evidence type="ECO:0000256" key="2">
    <source>
        <dbReference type="ARBA" id="ARBA00022475"/>
    </source>
</evidence>
<feature type="transmembrane region" description="Helical" evidence="6">
    <location>
        <begin position="6"/>
        <end position="30"/>
    </location>
</feature>
<evidence type="ECO:0000256" key="4">
    <source>
        <dbReference type="ARBA" id="ARBA00022989"/>
    </source>
</evidence>
<keyword evidence="7" id="KW-0813">Transport</keyword>
<feature type="transmembrane region" description="Helical" evidence="6">
    <location>
        <begin position="146"/>
        <end position="169"/>
    </location>
</feature>
<keyword evidence="7" id="KW-0762">Sugar transport</keyword>
<organism evidence="7 8">
    <name type="scientific">Glaciibacter psychrotolerans</name>
    <dbReference type="NCBI Taxonomy" id="670054"/>
    <lineage>
        <taxon>Bacteria</taxon>
        <taxon>Bacillati</taxon>
        <taxon>Actinomycetota</taxon>
        <taxon>Actinomycetes</taxon>
        <taxon>Micrococcales</taxon>
        <taxon>Microbacteriaceae</taxon>
        <taxon>Glaciibacter</taxon>
    </lineage>
</organism>
<dbReference type="PANTHER" id="PTHR43370">
    <property type="entry name" value="SUGAR ABC TRANSPORTER INTEGRAL MEMBRANE PROTEIN-RELATED"/>
    <property type="match status" value="1"/>
</dbReference>
<keyword evidence="8" id="KW-1185">Reference proteome</keyword>
<evidence type="ECO:0000313" key="7">
    <source>
        <dbReference type="EMBL" id="NYJ20786.1"/>
    </source>
</evidence>
<feature type="transmembrane region" description="Helical" evidence="6">
    <location>
        <begin position="234"/>
        <end position="259"/>
    </location>
</feature>
<dbReference type="CDD" id="cd06580">
    <property type="entry name" value="TM_PBP1_transp_TpRbsC_like"/>
    <property type="match status" value="1"/>
</dbReference>
<evidence type="ECO:0000256" key="5">
    <source>
        <dbReference type="ARBA" id="ARBA00023136"/>
    </source>
</evidence>
<protein>
    <submittedName>
        <fullName evidence="7">Simple sugar transport system permease protein</fullName>
    </submittedName>
</protein>
<dbReference type="InterPro" id="IPR001851">
    <property type="entry name" value="ABC_transp_permease"/>
</dbReference>
<dbReference type="Pfam" id="PF02653">
    <property type="entry name" value="BPD_transp_2"/>
    <property type="match status" value="1"/>
</dbReference>
<keyword evidence="2" id="KW-1003">Cell membrane</keyword>
<evidence type="ECO:0000313" key="8">
    <source>
        <dbReference type="Proteomes" id="UP000537260"/>
    </source>
</evidence>
<dbReference type="RefSeq" id="WP_179579484.1">
    <property type="nucleotide sequence ID" value="NZ_JACCFM010000001.1"/>
</dbReference>
<keyword evidence="4 6" id="KW-1133">Transmembrane helix</keyword>
<comment type="subcellular location">
    <subcellularLocation>
        <location evidence="1">Cell membrane</location>
        <topology evidence="1">Multi-pass membrane protein</topology>
    </subcellularLocation>
</comment>
<keyword evidence="3 6" id="KW-0812">Transmembrane</keyword>
<reference evidence="7 8" key="1">
    <citation type="submission" date="2020-07" db="EMBL/GenBank/DDBJ databases">
        <title>Sequencing the genomes of 1000 actinobacteria strains.</title>
        <authorList>
            <person name="Klenk H.-P."/>
        </authorList>
    </citation>
    <scope>NUCLEOTIDE SEQUENCE [LARGE SCALE GENOMIC DNA]</scope>
    <source>
        <strain evidence="7 8">LI1</strain>
    </source>
</reference>
<dbReference type="AlphaFoldDB" id="A0A7Z0EFN3"/>
<dbReference type="GO" id="GO:0005886">
    <property type="term" value="C:plasma membrane"/>
    <property type="evidence" value="ECO:0007669"/>
    <property type="project" value="UniProtKB-SubCell"/>
</dbReference>
<proteinExistence type="predicted"/>
<evidence type="ECO:0000256" key="6">
    <source>
        <dbReference type="SAM" id="Phobius"/>
    </source>
</evidence>
<feature type="transmembrane region" description="Helical" evidence="6">
    <location>
        <begin position="65"/>
        <end position="86"/>
    </location>
</feature>